<proteinExistence type="predicted"/>
<dbReference type="SUPFAM" id="SSF75169">
    <property type="entry name" value="DsrEFH-like"/>
    <property type="match status" value="1"/>
</dbReference>
<dbReference type="InterPro" id="IPR027396">
    <property type="entry name" value="DsrEFH-like"/>
</dbReference>
<accession>A0ABV8ENF9</accession>
<dbReference type="Proteomes" id="UP001595766">
    <property type="component" value="Unassembled WGS sequence"/>
</dbReference>
<gene>
    <name evidence="2" type="ORF">ACFOUP_10710</name>
</gene>
<organism evidence="2 3">
    <name type="scientific">Belliella kenyensis</name>
    <dbReference type="NCBI Taxonomy" id="1472724"/>
    <lineage>
        <taxon>Bacteria</taxon>
        <taxon>Pseudomonadati</taxon>
        <taxon>Bacteroidota</taxon>
        <taxon>Cytophagia</taxon>
        <taxon>Cytophagales</taxon>
        <taxon>Cyclobacteriaceae</taxon>
        <taxon>Belliella</taxon>
    </lineage>
</organism>
<dbReference type="Gene3D" id="3.40.1260.10">
    <property type="entry name" value="DsrEFH-like"/>
    <property type="match status" value="1"/>
</dbReference>
<feature type="chain" id="PRO_5045613148" description="DsrE/DsrF-like family protein" evidence="1">
    <location>
        <begin position="22"/>
        <end position="146"/>
    </location>
</feature>
<feature type="signal peptide" evidence="1">
    <location>
        <begin position="1"/>
        <end position="21"/>
    </location>
</feature>
<protein>
    <recommendedName>
        <fullName evidence="4">DsrE/DsrF-like family protein</fullName>
    </recommendedName>
</protein>
<dbReference type="RefSeq" id="WP_241291067.1">
    <property type="nucleotide sequence ID" value="NZ_JAKZGR010000001.1"/>
</dbReference>
<keyword evidence="3" id="KW-1185">Reference proteome</keyword>
<sequence length="146" mass="16216">MKSSIIIILVLVAISTSTVQSQTTQEIQKTEQSIKKNGKYASLVMRNQHLEAAILTGKSFKNKSKKIDFQIVVCGELVKEIIQDTALQSLIEEGVNQHGLKVLICGLSINRLNLDKEKLPQSVTITENGLIYMFGLQEQGFKTVIL</sequence>
<name>A0ABV8ENF9_9BACT</name>
<evidence type="ECO:0000313" key="3">
    <source>
        <dbReference type="Proteomes" id="UP001595766"/>
    </source>
</evidence>
<evidence type="ECO:0008006" key="4">
    <source>
        <dbReference type="Google" id="ProtNLM"/>
    </source>
</evidence>
<comment type="caution">
    <text evidence="2">The sequence shown here is derived from an EMBL/GenBank/DDBJ whole genome shotgun (WGS) entry which is preliminary data.</text>
</comment>
<keyword evidence="1" id="KW-0732">Signal</keyword>
<evidence type="ECO:0000313" key="2">
    <source>
        <dbReference type="EMBL" id="MFC3976848.1"/>
    </source>
</evidence>
<reference evidence="3" key="1">
    <citation type="journal article" date="2019" name="Int. J. Syst. Evol. Microbiol.">
        <title>The Global Catalogue of Microorganisms (GCM) 10K type strain sequencing project: providing services to taxonomists for standard genome sequencing and annotation.</title>
        <authorList>
            <consortium name="The Broad Institute Genomics Platform"/>
            <consortium name="The Broad Institute Genome Sequencing Center for Infectious Disease"/>
            <person name="Wu L."/>
            <person name="Ma J."/>
        </authorList>
    </citation>
    <scope>NUCLEOTIDE SEQUENCE [LARGE SCALE GENOMIC DNA]</scope>
    <source>
        <strain evidence="3">CECT 8551</strain>
    </source>
</reference>
<dbReference type="EMBL" id="JBHSAV010000050">
    <property type="protein sequence ID" value="MFC3976848.1"/>
    <property type="molecule type" value="Genomic_DNA"/>
</dbReference>
<evidence type="ECO:0000256" key="1">
    <source>
        <dbReference type="SAM" id="SignalP"/>
    </source>
</evidence>